<accession>A0AAD5STC7</accession>
<dbReference type="Gene3D" id="3.40.30.10">
    <property type="entry name" value="Glutaredoxin"/>
    <property type="match status" value="2"/>
</dbReference>
<dbReference type="GO" id="GO:0031397">
    <property type="term" value="P:negative regulation of protein ubiquitination"/>
    <property type="evidence" value="ECO:0007669"/>
    <property type="project" value="TreeGrafter"/>
</dbReference>
<reference evidence="2" key="1">
    <citation type="submission" date="2020-05" db="EMBL/GenBank/DDBJ databases">
        <title>Phylogenomic resolution of chytrid fungi.</title>
        <authorList>
            <person name="Stajich J.E."/>
            <person name="Amses K."/>
            <person name="Simmons R."/>
            <person name="Seto K."/>
            <person name="Myers J."/>
            <person name="Bonds A."/>
            <person name="Quandt C.A."/>
            <person name="Barry K."/>
            <person name="Liu P."/>
            <person name="Grigoriev I."/>
            <person name="Longcore J.E."/>
            <person name="James T.Y."/>
        </authorList>
    </citation>
    <scope>NUCLEOTIDE SEQUENCE</scope>
    <source>
        <strain evidence="2">JEL0513</strain>
    </source>
</reference>
<gene>
    <name evidence="2" type="ORF">HK100_005705</name>
</gene>
<dbReference type="InterPro" id="IPR013766">
    <property type="entry name" value="Thioredoxin_domain"/>
</dbReference>
<evidence type="ECO:0000313" key="2">
    <source>
        <dbReference type="EMBL" id="KAJ3095878.1"/>
    </source>
</evidence>
<dbReference type="InterPro" id="IPR012336">
    <property type="entry name" value="Thioredoxin-like_fold"/>
</dbReference>
<dbReference type="GO" id="GO:0005634">
    <property type="term" value="C:nucleus"/>
    <property type="evidence" value="ECO:0007669"/>
    <property type="project" value="TreeGrafter"/>
</dbReference>
<keyword evidence="3" id="KW-1185">Reference proteome</keyword>
<feature type="domain" description="Thioredoxin" evidence="1">
    <location>
        <begin position="1"/>
        <end position="159"/>
    </location>
</feature>
<dbReference type="GO" id="GO:0004791">
    <property type="term" value="F:thioredoxin-disulfide reductase (NADPH) activity"/>
    <property type="evidence" value="ECO:0007669"/>
    <property type="project" value="TreeGrafter"/>
</dbReference>
<name>A0AAD5STC7_9FUNG</name>
<dbReference type="PANTHER" id="PTHR46472:SF1">
    <property type="entry name" value="NUCLEOREDOXIN"/>
    <property type="match status" value="1"/>
</dbReference>
<dbReference type="SUPFAM" id="SSF52833">
    <property type="entry name" value="Thioredoxin-like"/>
    <property type="match status" value="1"/>
</dbReference>
<dbReference type="Proteomes" id="UP001211907">
    <property type="component" value="Unassembled WGS sequence"/>
</dbReference>
<dbReference type="PROSITE" id="PS51352">
    <property type="entry name" value="THIOREDOXIN_2"/>
    <property type="match status" value="1"/>
</dbReference>
<organism evidence="2 3">
    <name type="scientific">Physocladia obscura</name>
    <dbReference type="NCBI Taxonomy" id="109957"/>
    <lineage>
        <taxon>Eukaryota</taxon>
        <taxon>Fungi</taxon>
        <taxon>Fungi incertae sedis</taxon>
        <taxon>Chytridiomycota</taxon>
        <taxon>Chytridiomycota incertae sedis</taxon>
        <taxon>Chytridiomycetes</taxon>
        <taxon>Chytridiales</taxon>
        <taxon>Chytriomycetaceae</taxon>
        <taxon>Physocladia</taxon>
    </lineage>
</organism>
<dbReference type="PANTHER" id="PTHR46472">
    <property type="entry name" value="NUCLEOREDOXIN"/>
    <property type="match status" value="1"/>
</dbReference>
<dbReference type="EMBL" id="JADGJH010002655">
    <property type="protein sequence ID" value="KAJ3095878.1"/>
    <property type="molecule type" value="Genomic_DNA"/>
</dbReference>
<sequence length="434" mass="48192">MTTGIYDIVELLGETLYGKGNVPVSTASVVATKPYIALYFSASWCPPCRVFTPKLIEFYGIKSSEVEVVLISNDREVTAHDEYFAKMPWLHLPYEQRDRRSKLLQVFKVQGIPSLRLLRSDGSGIQVYDAGSLIEKDVQGNHFPYKPKTIRSTLAEASLYGTSSNKYQLTGKTIAIYFESPNPESTAVQIALLEAYNNAKSTGHADDFEVLLVSWAKTKDEYEAHVAAFPYVKVDFDEKFTTAFHLSNLYNVSFDTTHIIVLSPERELINNDAGTAVKKGSKYPFNALKVVDLSESQISNNFSLYEKASLLAITKTPTAASHAHSVLTRLAEKYSPTPATALICTDEFCDPDFGTTPEPDLIFFTGTNDGDENGLIAYLRKKAGFPDEAEAEVEVILYDWLNGRVVHGFDGEFGVKGVSRFVDDFKSGKLVKKI</sequence>
<dbReference type="Pfam" id="PF13905">
    <property type="entry name" value="Thioredoxin_8"/>
    <property type="match status" value="1"/>
</dbReference>
<dbReference type="InterPro" id="IPR036249">
    <property type="entry name" value="Thioredoxin-like_sf"/>
</dbReference>
<comment type="caution">
    <text evidence="2">The sequence shown here is derived from an EMBL/GenBank/DDBJ whole genome shotgun (WGS) entry which is preliminary data.</text>
</comment>
<protein>
    <recommendedName>
        <fullName evidence="1">Thioredoxin domain-containing protein</fullName>
    </recommendedName>
</protein>
<evidence type="ECO:0000259" key="1">
    <source>
        <dbReference type="PROSITE" id="PS51352"/>
    </source>
</evidence>
<proteinExistence type="predicted"/>
<evidence type="ECO:0000313" key="3">
    <source>
        <dbReference type="Proteomes" id="UP001211907"/>
    </source>
</evidence>
<dbReference type="AlphaFoldDB" id="A0AAD5STC7"/>